<keyword evidence="7 14" id="KW-0547">Nucleotide-binding</keyword>
<evidence type="ECO:0000256" key="10">
    <source>
        <dbReference type="ARBA" id="ARBA00022984"/>
    </source>
</evidence>
<keyword evidence="10 14" id="KW-0573">Peptidoglycan synthesis</keyword>
<dbReference type="UniPathway" id="UPA00219"/>
<feature type="transmembrane region" description="Helical" evidence="15">
    <location>
        <begin position="6"/>
        <end position="26"/>
    </location>
</feature>
<dbReference type="Gene3D" id="3.40.50.720">
    <property type="entry name" value="NAD(P)-binding Rossmann-like Domain"/>
    <property type="match status" value="1"/>
</dbReference>
<dbReference type="InterPro" id="IPR050061">
    <property type="entry name" value="MurCDEF_pg_biosynth"/>
</dbReference>
<evidence type="ECO:0000256" key="9">
    <source>
        <dbReference type="ARBA" id="ARBA00022960"/>
    </source>
</evidence>
<evidence type="ECO:0000259" key="16">
    <source>
        <dbReference type="Pfam" id="PF01225"/>
    </source>
</evidence>
<dbReference type="KEGG" id="sfol:H3H32_27305"/>
<comment type="catalytic activity">
    <reaction evidence="13 14">
        <text>UDP-N-acetyl-alpha-D-muramate + L-alanine + ATP = UDP-N-acetyl-alpha-D-muramoyl-L-alanine + ADP + phosphate + H(+)</text>
        <dbReference type="Rhea" id="RHEA:23372"/>
        <dbReference type="ChEBI" id="CHEBI:15378"/>
        <dbReference type="ChEBI" id="CHEBI:30616"/>
        <dbReference type="ChEBI" id="CHEBI:43474"/>
        <dbReference type="ChEBI" id="CHEBI:57972"/>
        <dbReference type="ChEBI" id="CHEBI:70757"/>
        <dbReference type="ChEBI" id="CHEBI:83898"/>
        <dbReference type="ChEBI" id="CHEBI:456216"/>
        <dbReference type="EC" id="6.3.2.8"/>
    </reaction>
</comment>
<dbReference type="NCBIfam" id="TIGR01082">
    <property type="entry name" value="murC"/>
    <property type="match status" value="1"/>
</dbReference>
<feature type="domain" description="Mur ligase N-terminal catalytic" evidence="16">
    <location>
        <begin position="9"/>
        <end position="111"/>
    </location>
</feature>
<dbReference type="Pfam" id="PF08245">
    <property type="entry name" value="Mur_ligase_M"/>
    <property type="match status" value="1"/>
</dbReference>
<dbReference type="InterPro" id="IPR005758">
    <property type="entry name" value="UDP-N-AcMur_Ala_ligase_MurC"/>
</dbReference>
<comment type="similarity">
    <text evidence="14">Belongs to the MurCDEF family.</text>
</comment>
<keyword evidence="15" id="KW-0472">Membrane</keyword>
<dbReference type="GO" id="GO:0009252">
    <property type="term" value="P:peptidoglycan biosynthetic process"/>
    <property type="evidence" value="ECO:0007669"/>
    <property type="project" value="UniProtKB-UniRule"/>
</dbReference>
<dbReference type="InterPro" id="IPR036565">
    <property type="entry name" value="Mur-like_cat_sf"/>
</dbReference>
<evidence type="ECO:0000256" key="11">
    <source>
        <dbReference type="ARBA" id="ARBA00023306"/>
    </source>
</evidence>
<comment type="subcellular location">
    <subcellularLocation>
        <location evidence="1 14">Cytoplasm</location>
    </subcellularLocation>
</comment>
<dbReference type="PANTHER" id="PTHR43445">
    <property type="entry name" value="UDP-N-ACETYLMURAMATE--L-ALANINE LIGASE-RELATED"/>
    <property type="match status" value="1"/>
</dbReference>
<dbReference type="Pfam" id="PF01225">
    <property type="entry name" value="Mur_ligase"/>
    <property type="match status" value="1"/>
</dbReference>
<feature type="binding site" evidence="14">
    <location>
        <begin position="120"/>
        <end position="126"/>
    </location>
    <ligand>
        <name>ATP</name>
        <dbReference type="ChEBI" id="CHEBI:30616"/>
    </ligand>
</feature>
<dbReference type="InterPro" id="IPR036615">
    <property type="entry name" value="Mur_ligase_C_dom_sf"/>
</dbReference>
<evidence type="ECO:0000256" key="4">
    <source>
        <dbReference type="ARBA" id="ARBA00022490"/>
    </source>
</evidence>
<evidence type="ECO:0000256" key="7">
    <source>
        <dbReference type="ARBA" id="ARBA00022741"/>
    </source>
</evidence>
<evidence type="ECO:0000256" key="12">
    <source>
        <dbReference type="ARBA" id="ARBA00023316"/>
    </source>
</evidence>
<evidence type="ECO:0000256" key="2">
    <source>
        <dbReference type="ARBA" id="ARBA00004752"/>
    </source>
</evidence>
<keyword evidence="12 14" id="KW-0961">Cell wall biogenesis/degradation</keyword>
<sequence length="461" mass="50732">MTLDQFKYIYFLGIGGIGMSALARWFRVNGYTVSGYDKTPTALTDTLEAEGMTIHFTEDVDQIPAAFRENPAETLVIYTPAVPKTHTEYIYLTEQGFTLQKRSQVLGLLAGQMTTIGVAGTHGKTTTSSMVAHILRDAGVNCAAFLGGITNNYGTNFLLNEPADDLRSVICVVEADEFDRSFLTLFPTYAIVTSTDADHLDIYGAHDAVLESFSKFVSQIETDGVLFMKQGLSLADKTKAEVRQYSLKAGDYYSQNLRIEQATFVFDLVHPNGVIADIQLMVPGFHNVENAVAAGAVALKVGVSPEAIRSALSTYRGVRRRFEYIVKTDDAVLIDDYAHHPAEVQAFLSSVKALYPDRELTAVFQPHLFSRTRDFADGFAESLSLADNVILLDIYPARELPMEGVTSDLIFRSVQSKSKQKCTKAELPDVVRKMKPSLLVTIGAGDIDQLLPTLKSIVTYQ</sequence>
<keyword evidence="4 14" id="KW-0963">Cytoplasm</keyword>
<evidence type="ECO:0000313" key="19">
    <source>
        <dbReference type="EMBL" id="QMW01633.1"/>
    </source>
</evidence>
<dbReference type="Gene3D" id="3.40.1190.10">
    <property type="entry name" value="Mur-like, catalytic domain"/>
    <property type="match status" value="1"/>
</dbReference>
<keyword evidence="11 14" id="KW-0131">Cell cycle</keyword>
<keyword evidence="15" id="KW-1133">Transmembrane helix</keyword>
<dbReference type="EMBL" id="CP059732">
    <property type="protein sequence ID" value="QMW01633.1"/>
    <property type="molecule type" value="Genomic_DNA"/>
</dbReference>
<dbReference type="Pfam" id="PF02875">
    <property type="entry name" value="Mur_ligase_C"/>
    <property type="match status" value="1"/>
</dbReference>
<keyword evidence="15" id="KW-0812">Transmembrane</keyword>
<evidence type="ECO:0000313" key="20">
    <source>
        <dbReference type="Proteomes" id="UP000515369"/>
    </source>
</evidence>
<comment type="function">
    <text evidence="14">Cell wall formation.</text>
</comment>
<dbReference type="GO" id="GO:0008360">
    <property type="term" value="P:regulation of cell shape"/>
    <property type="evidence" value="ECO:0007669"/>
    <property type="project" value="UniProtKB-KW"/>
</dbReference>
<evidence type="ECO:0000256" key="1">
    <source>
        <dbReference type="ARBA" id="ARBA00004496"/>
    </source>
</evidence>
<reference evidence="19 20" key="1">
    <citation type="submission" date="2020-07" db="EMBL/GenBank/DDBJ databases">
        <title>Spirosoma foliorum sp. nov., isolated from the leaves on the Nejang mountain Korea, Republic of.</title>
        <authorList>
            <person name="Ho H."/>
            <person name="Lee Y.-J."/>
            <person name="Nurcahyanto D.-A."/>
            <person name="Kim S.-G."/>
        </authorList>
    </citation>
    <scope>NUCLEOTIDE SEQUENCE [LARGE SCALE GENOMIC DNA]</scope>
    <source>
        <strain evidence="19 20">PL0136</strain>
    </source>
</reference>
<keyword evidence="6 14" id="KW-0132">Cell division</keyword>
<dbReference type="GO" id="GO:0005524">
    <property type="term" value="F:ATP binding"/>
    <property type="evidence" value="ECO:0007669"/>
    <property type="project" value="UniProtKB-UniRule"/>
</dbReference>
<dbReference type="PANTHER" id="PTHR43445:SF3">
    <property type="entry name" value="UDP-N-ACETYLMURAMATE--L-ALANINE LIGASE"/>
    <property type="match status" value="1"/>
</dbReference>
<proteinExistence type="inferred from homology"/>
<keyword evidence="5 14" id="KW-0436">Ligase</keyword>
<evidence type="ECO:0000256" key="3">
    <source>
        <dbReference type="ARBA" id="ARBA00012211"/>
    </source>
</evidence>
<evidence type="ECO:0000259" key="18">
    <source>
        <dbReference type="Pfam" id="PF08245"/>
    </source>
</evidence>
<gene>
    <name evidence="14" type="primary">murC</name>
    <name evidence="19" type="ORF">H3H32_27305</name>
</gene>
<protein>
    <recommendedName>
        <fullName evidence="3 14">UDP-N-acetylmuramate--L-alanine ligase</fullName>
        <ecNumber evidence="3 14">6.3.2.8</ecNumber>
    </recommendedName>
    <alternativeName>
        <fullName evidence="14">UDP-N-acetylmuramoyl-L-alanine synthetase</fullName>
    </alternativeName>
</protein>
<dbReference type="RefSeq" id="WP_182458913.1">
    <property type="nucleotide sequence ID" value="NZ_CP059732.1"/>
</dbReference>
<dbReference type="GO" id="GO:0071555">
    <property type="term" value="P:cell wall organization"/>
    <property type="evidence" value="ECO:0007669"/>
    <property type="project" value="UniProtKB-KW"/>
</dbReference>
<dbReference type="SUPFAM" id="SSF53623">
    <property type="entry name" value="MurD-like peptide ligases, catalytic domain"/>
    <property type="match status" value="1"/>
</dbReference>
<dbReference type="EC" id="6.3.2.8" evidence="3 14"/>
<evidence type="ECO:0000256" key="15">
    <source>
        <dbReference type="SAM" id="Phobius"/>
    </source>
</evidence>
<evidence type="ECO:0000256" key="13">
    <source>
        <dbReference type="ARBA" id="ARBA00047833"/>
    </source>
</evidence>
<evidence type="ECO:0000256" key="6">
    <source>
        <dbReference type="ARBA" id="ARBA00022618"/>
    </source>
</evidence>
<evidence type="ECO:0000256" key="14">
    <source>
        <dbReference type="HAMAP-Rule" id="MF_00046"/>
    </source>
</evidence>
<dbReference type="HAMAP" id="MF_00046">
    <property type="entry name" value="MurC"/>
    <property type="match status" value="1"/>
</dbReference>
<organism evidence="19 20">
    <name type="scientific">Spirosoma foliorum</name>
    <dbReference type="NCBI Taxonomy" id="2710596"/>
    <lineage>
        <taxon>Bacteria</taxon>
        <taxon>Pseudomonadati</taxon>
        <taxon>Bacteroidota</taxon>
        <taxon>Cytophagia</taxon>
        <taxon>Cytophagales</taxon>
        <taxon>Cytophagaceae</taxon>
        <taxon>Spirosoma</taxon>
    </lineage>
</organism>
<comment type="pathway">
    <text evidence="2 14">Cell wall biogenesis; peptidoglycan biosynthesis.</text>
</comment>
<dbReference type="SUPFAM" id="SSF53244">
    <property type="entry name" value="MurD-like peptide ligases, peptide-binding domain"/>
    <property type="match status" value="1"/>
</dbReference>
<keyword evidence="9 14" id="KW-0133">Cell shape</keyword>
<keyword evidence="20" id="KW-1185">Reference proteome</keyword>
<feature type="domain" description="Mur ligase central" evidence="18">
    <location>
        <begin position="118"/>
        <end position="298"/>
    </location>
</feature>
<evidence type="ECO:0000259" key="17">
    <source>
        <dbReference type="Pfam" id="PF02875"/>
    </source>
</evidence>
<dbReference type="InterPro" id="IPR013221">
    <property type="entry name" value="Mur_ligase_cen"/>
</dbReference>
<dbReference type="GO" id="GO:0008763">
    <property type="term" value="F:UDP-N-acetylmuramate-L-alanine ligase activity"/>
    <property type="evidence" value="ECO:0007669"/>
    <property type="project" value="UniProtKB-UniRule"/>
</dbReference>
<accession>A0A7G5GRZ1</accession>
<evidence type="ECO:0000256" key="5">
    <source>
        <dbReference type="ARBA" id="ARBA00022598"/>
    </source>
</evidence>
<feature type="domain" description="Mur ligase C-terminal" evidence="17">
    <location>
        <begin position="320"/>
        <end position="415"/>
    </location>
</feature>
<dbReference type="InterPro" id="IPR000713">
    <property type="entry name" value="Mur_ligase_N"/>
</dbReference>
<evidence type="ECO:0000256" key="8">
    <source>
        <dbReference type="ARBA" id="ARBA00022840"/>
    </source>
</evidence>
<dbReference type="AlphaFoldDB" id="A0A7G5GRZ1"/>
<name>A0A7G5GRZ1_9BACT</name>
<dbReference type="Gene3D" id="3.90.190.20">
    <property type="entry name" value="Mur ligase, C-terminal domain"/>
    <property type="match status" value="1"/>
</dbReference>
<dbReference type="GO" id="GO:0051301">
    <property type="term" value="P:cell division"/>
    <property type="evidence" value="ECO:0007669"/>
    <property type="project" value="UniProtKB-KW"/>
</dbReference>
<keyword evidence="8 14" id="KW-0067">ATP-binding</keyword>
<dbReference type="InterPro" id="IPR004101">
    <property type="entry name" value="Mur_ligase_C"/>
</dbReference>
<dbReference type="GO" id="GO:0005737">
    <property type="term" value="C:cytoplasm"/>
    <property type="evidence" value="ECO:0007669"/>
    <property type="project" value="UniProtKB-SubCell"/>
</dbReference>
<dbReference type="Proteomes" id="UP000515369">
    <property type="component" value="Chromosome"/>
</dbReference>
<dbReference type="SUPFAM" id="SSF51984">
    <property type="entry name" value="MurCD N-terminal domain"/>
    <property type="match status" value="1"/>
</dbReference>